<dbReference type="Pfam" id="PF14580">
    <property type="entry name" value="LRR_9"/>
    <property type="match status" value="1"/>
</dbReference>
<evidence type="ECO:0000256" key="1">
    <source>
        <dbReference type="ARBA" id="ARBA00004611"/>
    </source>
</evidence>
<keyword evidence="6" id="KW-0175">Coiled coil</keyword>
<reference evidence="12 13" key="1">
    <citation type="submission" date="2024-01" db="EMBL/GenBank/DDBJ databases">
        <authorList>
            <person name="Alioto T."/>
            <person name="Alioto T."/>
            <person name="Gomez Garrido J."/>
        </authorList>
    </citation>
    <scope>NUCLEOTIDE SEQUENCE [LARGE SCALE GENOMIC DNA]</scope>
</reference>
<keyword evidence="9" id="KW-0966">Cell projection</keyword>
<name>A0AAV1PCQ4_SCOSC</name>
<evidence type="ECO:0000256" key="3">
    <source>
        <dbReference type="ARBA" id="ARBA00022614"/>
    </source>
</evidence>
<evidence type="ECO:0000313" key="13">
    <source>
        <dbReference type="Proteomes" id="UP001314229"/>
    </source>
</evidence>
<organism evidence="12 13">
    <name type="scientific">Scomber scombrus</name>
    <name type="common">Atlantic mackerel</name>
    <name type="synonym">Scomber vernalis</name>
    <dbReference type="NCBI Taxonomy" id="13677"/>
    <lineage>
        <taxon>Eukaryota</taxon>
        <taxon>Metazoa</taxon>
        <taxon>Chordata</taxon>
        <taxon>Craniata</taxon>
        <taxon>Vertebrata</taxon>
        <taxon>Euteleostomi</taxon>
        <taxon>Actinopterygii</taxon>
        <taxon>Neopterygii</taxon>
        <taxon>Teleostei</taxon>
        <taxon>Neoteleostei</taxon>
        <taxon>Acanthomorphata</taxon>
        <taxon>Pelagiaria</taxon>
        <taxon>Scombriformes</taxon>
        <taxon>Scombridae</taxon>
        <taxon>Scomber</taxon>
    </lineage>
</organism>
<dbReference type="PROSITE" id="PS51450">
    <property type="entry name" value="LRR"/>
    <property type="match status" value="4"/>
</dbReference>
<evidence type="ECO:0000256" key="10">
    <source>
        <dbReference type="ARBA" id="ARBA00071477"/>
    </source>
</evidence>
<keyword evidence="8" id="KW-0206">Cytoskeleton</keyword>
<evidence type="ECO:0000313" key="12">
    <source>
        <dbReference type="EMBL" id="CAK6968269.1"/>
    </source>
</evidence>
<dbReference type="PANTHER" id="PTHR46652">
    <property type="entry name" value="LEUCINE-RICH REPEAT AND IQ DOMAIN-CONTAINING PROTEIN 1-RELATED"/>
    <property type="match status" value="1"/>
</dbReference>
<protein>
    <recommendedName>
        <fullName evidence="10">Leucine-rich repeat-containing protein 23</fullName>
    </recommendedName>
</protein>
<dbReference type="FunFam" id="3.80.10.10:FF:001051">
    <property type="entry name" value="Leucine-rich repeat-containing 23"/>
    <property type="match status" value="1"/>
</dbReference>
<keyword evidence="4" id="KW-0677">Repeat</keyword>
<dbReference type="InterPro" id="IPR050836">
    <property type="entry name" value="SDS22/Internalin_LRR"/>
</dbReference>
<dbReference type="AlphaFoldDB" id="A0AAV1PCQ4"/>
<comment type="caution">
    <text evidence="12">The sequence shown here is derived from an EMBL/GenBank/DDBJ whole genome shotgun (WGS) entry which is preliminary data.</text>
</comment>
<keyword evidence="13" id="KW-1185">Reference proteome</keyword>
<keyword evidence="7" id="KW-0969">Cilium</keyword>
<gene>
    <name evidence="12" type="ORF">FSCOSCO3_A005767</name>
</gene>
<dbReference type="Pfam" id="PF00560">
    <property type="entry name" value="LRR_1"/>
    <property type="match status" value="1"/>
</dbReference>
<evidence type="ECO:0000256" key="9">
    <source>
        <dbReference type="ARBA" id="ARBA00023273"/>
    </source>
</evidence>
<evidence type="ECO:0000256" key="6">
    <source>
        <dbReference type="ARBA" id="ARBA00023054"/>
    </source>
</evidence>
<evidence type="ECO:0000256" key="7">
    <source>
        <dbReference type="ARBA" id="ARBA00023069"/>
    </source>
</evidence>
<accession>A0AAV1PCQ4</accession>
<evidence type="ECO:0000256" key="5">
    <source>
        <dbReference type="ARBA" id="ARBA00022846"/>
    </source>
</evidence>
<dbReference type="InterPro" id="IPR001611">
    <property type="entry name" value="Leu-rich_rpt"/>
</dbReference>
<keyword evidence="3" id="KW-0433">Leucine-rich repeat</keyword>
<keyword evidence="2" id="KW-0963">Cytoplasm</keyword>
<evidence type="ECO:0000256" key="8">
    <source>
        <dbReference type="ARBA" id="ARBA00023212"/>
    </source>
</evidence>
<dbReference type="Gene3D" id="3.80.10.10">
    <property type="entry name" value="Ribonuclease Inhibitor"/>
    <property type="match status" value="2"/>
</dbReference>
<keyword evidence="5" id="KW-0282">Flagellum</keyword>
<dbReference type="InterPro" id="IPR003591">
    <property type="entry name" value="Leu-rich_rpt_typical-subtyp"/>
</dbReference>
<dbReference type="SUPFAM" id="SSF52058">
    <property type="entry name" value="L domain-like"/>
    <property type="match status" value="1"/>
</dbReference>
<dbReference type="EMBL" id="CAWUFR010000116">
    <property type="protein sequence ID" value="CAK6968269.1"/>
    <property type="molecule type" value="Genomic_DNA"/>
</dbReference>
<evidence type="ECO:0000256" key="2">
    <source>
        <dbReference type="ARBA" id="ARBA00022490"/>
    </source>
</evidence>
<feature type="region of interest" description="Disordered" evidence="11">
    <location>
        <begin position="293"/>
        <end position="318"/>
    </location>
</feature>
<sequence length="318" mass="35772">MDEDTVMSDVEGDEEIQQDGPGEETEVQVCSLTQETITEGLSLLCRTGNGLGHTFVKLDLKHKELNDITAISSFIHLRFLDVSNNRLTDLSPLASLTQLLWLKVDSNAVACFKGQPFTQLTYLQWLNMALNKLTELDGLVGPALESLNLTGNSIQKLKGLQSTCFSNLVTLELRGNHLDTTDGINLPNLRRLYLAQNVIKRLEGLERLERLTSLHLRDNQLDSLDGLSPNMKCLQYLNVRGNAIFDEGGLKSLRLVSKSLRALILSENPLVETTDYRMSVLILLPNLERIDKDPVTSEERSEAWERIKERKEEEISEP</sequence>
<dbReference type="PANTHER" id="PTHR46652:SF8">
    <property type="entry name" value="LEUCINE RICH REPEAT CONTAINING 23"/>
    <property type="match status" value="1"/>
</dbReference>
<evidence type="ECO:0000256" key="4">
    <source>
        <dbReference type="ARBA" id="ARBA00022737"/>
    </source>
</evidence>
<dbReference type="SMART" id="SM00369">
    <property type="entry name" value="LRR_TYP"/>
    <property type="match status" value="4"/>
</dbReference>
<comment type="subcellular location">
    <subcellularLocation>
        <location evidence="1">Cytoplasm</location>
        <location evidence="1">Cytoskeleton</location>
        <location evidence="1">Flagellum axoneme</location>
    </subcellularLocation>
</comment>
<feature type="region of interest" description="Disordered" evidence="11">
    <location>
        <begin position="1"/>
        <end position="25"/>
    </location>
</feature>
<dbReference type="InterPro" id="IPR032675">
    <property type="entry name" value="LRR_dom_sf"/>
</dbReference>
<evidence type="ECO:0000256" key="11">
    <source>
        <dbReference type="SAM" id="MobiDB-lite"/>
    </source>
</evidence>
<proteinExistence type="predicted"/>
<dbReference type="SMART" id="SM00365">
    <property type="entry name" value="LRR_SD22"/>
    <property type="match status" value="4"/>
</dbReference>
<dbReference type="Proteomes" id="UP001314229">
    <property type="component" value="Unassembled WGS sequence"/>
</dbReference>